<comment type="caution">
    <text evidence="4">The sequence shown here is derived from an EMBL/GenBank/DDBJ whole genome shotgun (WGS) entry which is preliminary data.</text>
</comment>
<evidence type="ECO:0000313" key="4">
    <source>
        <dbReference type="EMBL" id="GMA32997.1"/>
    </source>
</evidence>
<evidence type="ECO:0000256" key="2">
    <source>
        <dbReference type="SAM" id="MobiDB-lite"/>
    </source>
</evidence>
<dbReference type="RefSeq" id="WP_284251694.1">
    <property type="nucleotide sequence ID" value="NZ_BSUM01000001.1"/>
</dbReference>
<dbReference type="GO" id="GO:0015385">
    <property type="term" value="F:sodium:proton antiporter activity"/>
    <property type="evidence" value="ECO:0007669"/>
    <property type="project" value="TreeGrafter"/>
</dbReference>
<evidence type="ECO:0000256" key="3">
    <source>
        <dbReference type="SAM" id="Phobius"/>
    </source>
</evidence>
<keyword evidence="3" id="KW-1133">Transmembrane helix</keyword>
<protein>
    <recommendedName>
        <fullName evidence="6">Monovalent cation/H(+) antiporter subunit G</fullName>
    </recommendedName>
</protein>
<keyword evidence="3" id="KW-0812">Transmembrane</keyword>
<evidence type="ECO:0000256" key="1">
    <source>
        <dbReference type="ARBA" id="ARBA00008404"/>
    </source>
</evidence>
<reference evidence="4" key="1">
    <citation type="journal article" date="2014" name="Int. J. Syst. Evol. Microbiol.">
        <title>Complete genome sequence of Corynebacterium casei LMG S-19264T (=DSM 44701T), isolated from a smear-ripened cheese.</title>
        <authorList>
            <consortium name="US DOE Joint Genome Institute (JGI-PGF)"/>
            <person name="Walter F."/>
            <person name="Albersmeier A."/>
            <person name="Kalinowski J."/>
            <person name="Ruckert C."/>
        </authorList>
    </citation>
    <scope>NUCLEOTIDE SEQUENCE</scope>
    <source>
        <strain evidence="4">NBRC 112290</strain>
    </source>
</reference>
<dbReference type="PANTHER" id="PTHR34703">
    <property type="entry name" value="ANTIPORTER SUBUNIT MNHG2-RELATED"/>
    <property type="match status" value="1"/>
</dbReference>
<feature type="transmembrane region" description="Helical" evidence="3">
    <location>
        <begin position="64"/>
        <end position="86"/>
    </location>
</feature>
<feature type="region of interest" description="Disordered" evidence="2">
    <location>
        <begin position="106"/>
        <end position="126"/>
    </location>
</feature>
<comment type="similarity">
    <text evidence="1">Belongs to the CPA3 antiporters (TC 2.A.63) subunit G family.</text>
</comment>
<dbReference type="AlphaFoldDB" id="A0AA38CWD1"/>
<sequence length="126" mass="12500">MSALEVAGQVLAVLGSLVLLTAAVGVVRFPDAYTRISAVGTASGAGIVLVVLGALLIAPSTSAALKALGVVVLQLATSAVGSMAIARAARLTRTPMVTTFDELAAQEAPDEGTELTARTGSPSRAP</sequence>
<dbReference type="EMBL" id="BSUM01000001">
    <property type="protein sequence ID" value="GMA32997.1"/>
    <property type="molecule type" value="Genomic_DNA"/>
</dbReference>
<dbReference type="PANTHER" id="PTHR34703:SF1">
    <property type="entry name" value="ANTIPORTER SUBUNIT MNHG2-RELATED"/>
    <property type="match status" value="1"/>
</dbReference>
<feature type="transmembrane region" description="Helical" evidence="3">
    <location>
        <begin position="39"/>
        <end position="58"/>
    </location>
</feature>
<reference evidence="4" key="2">
    <citation type="submission" date="2023-02" db="EMBL/GenBank/DDBJ databases">
        <authorList>
            <person name="Sun Q."/>
            <person name="Mori K."/>
        </authorList>
    </citation>
    <scope>NUCLEOTIDE SEQUENCE</scope>
    <source>
        <strain evidence="4">NBRC 112290</strain>
    </source>
</reference>
<dbReference type="Proteomes" id="UP001157161">
    <property type="component" value="Unassembled WGS sequence"/>
</dbReference>
<name>A0AA38CWD1_9MICO</name>
<feature type="compositionally biased region" description="Polar residues" evidence="2">
    <location>
        <begin position="116"/>
        <end position="126"/>
    </location>
</feature>
<evidence type="ECO:0000313" key="5">
    <source>
        <dbReference type="Proteomes" id="UP001157161"/>
    </source>
</evidence>
<gene>
    <name evidence="4" type="ORF">GCM10025875_29890</name>
</gene>
<organism evidence="4 5">
    <name type="scientific">Litorihabitans aurantiacus</name>
    <dbReference type="NCBI Taxonomy" id="1930061"/>
    <lineage>
        <taxon>Bacteria</taxon>
        <taxon>Bacillati</taxon>
        <taxon>Actinomycetota</taxon>
        <taxon>Actinomycetes</taxon>
        <taxon>Micrococcales</taxon>
        <taxon>Beutenbergiaceae</taxon>
        <taxon>Litorihabitans</taxon>
    </lineage>
</organism>
<proteinExistence type="inferred from homology"/>
<dbReference type="Pfam" id="PF03334">
    <property type="entry name" value="PhaG_MnhG_YufB"/>
    <property type="match status" value="1"/>
</dbReference>
<accession>A0AA38CWD1</accession>
<feature type="transmembrane region" description="Helical" evidence="3">
    <location>
        <begin position="6"/>
        <end position="27"/>
    </location>
</feature>
<keyword evidence="3" id="KW-0472">Membrane</keyword>
<keyword evidence="5" id="KW-1185">Reference proteome</keyword>
<evidence type="ECO:0008006" key="6">
    <source>
        <dbReference type="Google" id="ProtNLM"/>
    </source>
</evidence>
<dbReference type="InterPro" id="IPR005133">
    <property type="entry name" value="PhaG_MnhG_YufB"/>
</dbReference>